<dbReference type="Proteomes" id="UP000006038">
    <property type="component" value="Unassembled WGS sequence"/>
</dbReference>
<reference evidence="1" key="1">
    <citation type="submission" date="2013-04" db="UniProtKB">
        <authorList>
            <consortium name="EnsemblPlants"/>
        </authorList>
    </citation>
    <scope>IDENTIFICATION</scope>
</reference>
<organism evidence="1">
    <name type="scientific">Oryza brachyantha</name>
    <name type="common">malo sina</name>
    <dbReference type="NCBI Taxonomy" id="4533"/>
    <lineage>
        <taxon>Eukaryota</taxon>
        <taxon>Viridiplantae</taxon>
        <taxon>Streptophyta</taxon>
        <taxon>Embryophyta</taxon>
        <taxon>Tracheophyta</taxon>
        <taxon>Spermatophyta</taxon>
        <taxon>Magnoliopsida</taxon>
        <taxon>Liliopsida</taxon>
        <taxon>Poales</taxon>
        <taxon>Poaceae</taxon>
        <taxon>BOP clade</taxon>
        <taxon>Oryzoideae</taxon>
        <taxon>Oryzeae</taxon>
        <taxon>Oryzinae</taxon>
        <taxon>Oryza</taxon>
    </lineage>
</organism>
<protein>
    <submittedName>
        <fullName evidence="1">Uncharacterized protein</fullName>
    </submittedName>
</protein>
<dbReference type="Gramene" id="OB02G40220.1">
    <property type="protein sequence ID" value="OB02G40220.1"/>
    <property type="gene ID" value="OB02G40220"/>
</dbReference>
<evidence type="ECO:0000313" key="1">
    <source>
        <dbReference type="EnsemblPlants" id="OB02G40220.1"/>
    </source>
</evidence>
<keyword evidence="2" id="KW-1185">Reference proteome</keyword>
<dbReference type="HOGENOM" id="CLU_3017465_0_0_1"/>
<sequence length="56" mass="6551">MGWIEHFGYHPSRRCRRNTLNLRTREQMGKCAGCRRVFMSSEVNMAACGWKDLCAK</sequence>
<name>J3LHA5_ORYBR</name>
<dbReference type="EnsemblPlants" id="OB02G40220.1">
    <property type="protein sequence ID" value="OB02G40220.1"/>
    <property type="gene ID" value="OB02G40220"/>
</dbReference>
<proteinExistence type="predicted"/>
<accession>J3LHA5</accession>
<evidence type="ECO:0000313" key="2">
    <source>
        <dbReference type="Proteomes" id="UP000006038"/>
    </source>
</evidence>
<dbReference type="AlphaFoldDB" id="J3LHA5"/>